<organism evidence="1 2">
    <name type="scientific">Sediminicoccus rosea</name>
    <dbReference type="NCBI Taxonomy" id="1225128"/>
    <lineage>
        <taxon>Bacteria</taxon>
        <taxon>Pseudomonadati</taxon>
        <taxon>Pseudomonadota</taxon>
        <taxon>Alphaproteobacteria</taxon>
        <taxon>Acetobacterales</taxon>
        <taxon>Roseomonadaceae</taxon>
        <taxon>Sediminicoccus</taxon>
    </lineage>
</organism>
<proteinExistence type="predicted"/>
<dbReference type="Proteomes" id="UP001305521">
    <property type="component" value="Chromosome"/>
</dbReference>
<protein>
    <submittedName>
        <fullName evidence="1">Uncharacterized protein</fullName>
    </submittedName>
</protein>
<sequence length="80" mass="8785">MHQPDPNIRLAALEAVVSRLLVAEARQSPDPAGMLDQFAGRMRREAESHPMASDDPRDRLALAAALLQLVTLAKEKLITE</sequence>
<reference evidence="1 2" key="1">
    <citation type="submission" date="2023-11" db="EMBL/GenBank/DDBJ databases">
        <title>Arctic aerobic anoxygenic photoheterotroph Sediminicoccus rosea KRV36 adapts its photosynthesis to long days of polar summer.</title>
        <authorList>
            <person name="Tomasch J."/>
            <person name="Kopejtka K."/>
            <person name="Bily T."/>
            <person name="Gardiner A.T."/>
            <person name="Gardian Z."/>
            <person name="Shivaramu S."/>
            <person name="Koblizek M."/>
            <person name="Engelhardt F."/>
            <person name="Kaftan D."/>
        </authorList>
    </citation>
    <scope>NUCLEOTIDE SEQUENCE [LARGE SCALE GENOMIC DNA]</scope>
    <source>
        <strain evidence="1 2">R-30</strain>
    </source>
</reference>
<evidence type="ECO:0000313" key="1">
    <source>
        <dbReference type="EMBL" id="WPB86861.1"/>
    </source>
</evidence>
<accession>A0ABZ0PN24</accession>
<dbReference type="EMBL" id="CP137852">
    <property type="protein sequence ID" value="WPB86861.1"/>
    <property type="molecule type" value="Genomic_DNA"/>
</dbReference>
<name>A0ABZ0PN24_9PROT</name>
<evidence type="ECO:0000313" key="2">
    <source>
        <dbReference type="Proteomes" id="UP001305521"/>
    </source>
</evidence>
<gene>
    <name evidence="1" type="ORF">R9Z33_08270</name>
</gene>
<dbReference type="RefSeq" id="WP_318650817.1">
    <property type="nucleotide sequence ID" value="NZ_CP137852.1"/>
</dbReference>
<keyword evidence="2" id="KW-1185">Reference proteome</keyword>